<feature type="transmembrane region" description="Helical" evidence="2">
    <location>
        <begin position="1053"/>
        <end position="1073"/>
    </location>
</feature>
<comment type="caution">
    <text evidence="5">The sequence shown here is derived from an EMBL/GenBank/DDBJ whole genome shotgun (WGS) entry which is preliminary data.</text>
</comment>
<evidence type="ECO:0000313" key="4">
    <source>
        <dbReference type="EMBL" id="PPE04622.1"/>
    </source>
</evidence>
<feature type="region of interest" description="Disordered" evidence="1">
    <location>
        <begin position="1017"/>
        <end position="1042"/>
    </location>
</feature>
<keyword evidence="2" id="KW-0472">Membrane</keyword>
<accession>A0A8E2QXG8</accession>
<protein>
    <submittedName>
        <fullName evidence="5">Uncharacterized protein</fullName>
    </submittedName>
</protein>
<proteinExistence type="predicted"/>
<keyword evidence="2" id="KW-0812">Transmembrane</keyword>
<feature type="region of interest" description="Disordered" evidence="1">
    <location>
        <begin position="283"/>
        <end position="311"/>
    </location>
</feature>
<feature type="compositionally biased region" description="Polar residues" evidence="1">
    <location>
        <begin position="283"/>
        <end position="298"/>
    </location>
</feature>
<gene>
    <name evidence="3" type="ORF">EELLY_v1c00200</name>
    <name evidence="4" type="ORF">EELLY_v1c03020</name>
    <name evidence="5" type="ORF">EELLY_v1c03730</name>
</gene>
<dbReference type="Proteomes" id="UP000239010">
    <property type="component" value="Unassembled WGS sequence"/>
</dbReference>
<feature type="compositionally biased region" description="Basic and acidic residues" evidence="1">
    <location>
        <begin position="300"/>
        <end position="311"/>
    </location>
</feature>
<dbReference type="AlphaFoldDB" id="A0A8E2QXG8"/>
<evidence type="ECO:0000313" key="5">
    <source>
        <dbReference type="EMBL" id="PPE04693.1"/>
    </source>
</evidence>
<dbReference type="EMBL" id="PHND01000001">
    <property type="protein sequence ID" value="PPE04693.1"/>
    <property type="molecule type" value="Genomic_DNA"/>
</dbReference>
<name>A0A8E2QXG8_9MOLU</name>
<dbReference type="EMBL" id="PHND01000001">
    <property type="protein sequence ID" value="PPE04622.1"/>
    <property type="molecule type" value="Genomic_DNA"/>
</dbReference>
<keyword evidence="2" id="KW-1133">Transmembrane helix</keyword>
<organism evidence="5 6">
    <name type="scientific">Entomoplasma ellychniae</name>
    <dbReference type="NCBI Taxonomy" id="2114"/>
    <lineage>
        <taxon>Bacteria</taxon>
        <taxon>Bacillati</taxon>
        <taxon>Mycoplasmatota</taxon>
        <taxon>Mollicutes</taxon>
        <taxon>Entomoplasmatales</taxon>
        <taxon>Entomoplasmataceae</taxon>
        <taxon>Entomoplasma</taxon>
    </lineage>
</organism>
<evidence type="ECO:0000256" key="1">
    <source>
        <dbReference type="SAM" id="MobiDB-lite"/>
    </source>
</evidence>
<dbReference type="EMBL" id="PHND01000001">
    <property type="protein sequence ID" value="PPE04346.1"/>
    <property type="molecule type" value="Genomic_DNA"/>
</dbReference>
<evidence type="ECO:0000313" key="3">
    <source>
        <dbReference type="EMBL" id="PPE04346.1"/>
    </source>
</evidence>
<sequence>MSMKKTLNILIILLFALLSIFNIHTTYYVFNKSDLLNNYNYSLTNEKSNYNNNITNPMYPNFKYILNNSYTKHRVNRMRTGWGYQKYLSDINSTFDEESYDNGTASKEYTILNLNTLNYAKTVDDFKNNYKTLELEIMLSYLIYNSTNVTSSASPAVIAKFDSEDSYKSTTFSLNTIQSDYISIFSKRNNSSNNHQVEMFYKTSFSGNYLQMKIKTSSYLEYNKGSAYGHGAMIGFKPKSVSFKSSYDLNSFKKTIINNGKKTIEYTSYTGAAIDSEEKLKSSDFQGEWNESTGTWQSGKEPKPTGKANKSEIEKLLRERAPTTFGDQWNSYKQYGVTFDLYNWNNVDNTVDTVFMLNNTEFVRYTTKINLKVDQSYWDMSYLKRLEILPGKVVDLNDVSKTMNDVPELIQKDGKQTFIYHNTVIVQFASNSINKNERLLVNGEDAEVWRNVFVATLTDGRNDESSTMEEDNTYEIAVEVDGKLKFSRTIQINSLNPNVDFKWMGWDPQNTPGDKNKYDQWVLTQPFINGEKNELYDPYINPETGVRIQSIFVNEKPLSKPFLIDPKDRYGQLIGGDVQDDPLRWGYFAEAYVVNKGIKYLYDDEQLKQFSKIERVEIDPVTFQEVGSKTQVKINNEVQFSNPGTWHYIFYLKDFVDQSSWGSNSIHNPPINKDIRAIQGTVIHKIITLDSDAKNYRRFLDLESSKKNSKIHEWFTVTSGGHLRSFMIANAIITSADALQLIKYEQIVKYWRQYVSAAINGHMTYNPETDDRLNLSDWQPIYFPMKQTEEIAAKAYITRKIKEQMFSFKGSAIEKDYIIESTQGHIPLNDMELSKFVSISEDNPIEQLDVTVIATPESLLLVGNLEFQINNDIKYDPDLEISLSDVKFKTQEGNFSNWPEENKKAFLENYLLGYVGQTLDQYRIAKNETLKQIPEKDKDGKPTGNFIDKQIPEYKYAKDYAIFIDGMKLDITQEPNINEYIDQFLNVAKKRVMWVRINAVRGTTLLSGATSYQVINDPKSNVKPPIKPLPEKPDPEIPGPGGEKPNKKLFGGIWWLVTIPAIAIIAITLFAVVKRKRKLKGYKLK</sequence>
<keyword evidence="6" id="KW-1185">Reference proteome</keyword>
<evidence type="ECO:0000313" key="6">
    <source>
        <dbReference type="Proteomes" id="UP000239010"/>
    </source>
</evidence>
<evidence type="ECO:0000256" key="2">
    <source>
        <dbReference type="SAM" id="Phobius"/>
    </source>
</evidence>
<reference evidence="5 6" key="1">
    <citation type="submission" date="2017-11" db="EMBL/GenBank/DDBJ databases">
        <title>Genome sequence of Entomoplasma ellychniae ELCN-1 (ATCC 43707).</title>
        <authorList>
            <person name="Lo W.-S."/>
            <person name="Gasparich G.E."/>
            <person name="Kuo C.-H."/>
        </authorList>
    </citation>
    <scope>NUCLEOTIDE SEQUENCE [LARGE SCALE GENOMIC DNA]</scope>
    <source>
        <strain evidence="5 6">ELCN-1</strain>
    </source>
</reference>